<protein>
    <submittedName>
        <fullName evidence="2">TenA family protein</fullName>
    </submittedName>
</protein>
<dbReference type="Proteomes" id="UP001501729">
    <property type="component" value="Unassembled WGS sequence"/>
</dbReference>
<proteinExistence type="predicted"/>
<name>A0AAV3UIR2_9EURY</name>
<dbReference type="InterPro" id="IPR050967">
    <property type="entry name" value="Thiamine_Salvage_TenA"/>
</dbReference>
<dbReference type="RefSeq" id="WP_227773367.1">
    <property type="nucleotide sequence ID" value="NZ_BAABKX010000012.1"/>
</dbReference>
<dbReference type="InterPro" id="IPR016084">
    <property type="entry name" value="Haem_Oase-like_multi-hlx"/>
</dbReference>
<evidence type="ECO:0000313" key="3">
    <source>
        <dbReference type="Proteomes" id="UP001501729"/>
    </source>
</evidence>
<sequence length="243" mass="28581">MTRHDTGAANIPETFKEYTKVHETPRFTDWLRKRAEPKWSNATTHRFTRELGRGDLDDEVFQQYLVQDYAFVETLVGVFGHAVGDAPTMESKSRLVDFLKILTADENDYFERSFKALDVPKTEYVDPDLTPTTQAFEDLLKRAARESSYAETLAVLVPAEWTYLEWATHVKDDSPAQFYLMEWIDLHANEEFRAFVTWLRNELDREGKAASPRRQRRIERLFQRIVSLEVAFFETAYEQRKHD</sequence>
<dbReference type="GeneID" id="68613553"/>
<gene>
    <name evidence="2" type="ORF">GCM10025751_28640</name>
</gene>
<dbReference type="InterPro" id="IPR026285">
    <property type="entry name" value="TenA_E"/>
</dbReference>
<dbReference type="EMBL" id="BAABKX010000012">
    <property type="protein sequence ID" value="GAA5052431.1"/>
    <property type="molecule type" value="Genomic_DNA"/>
</dbReference>
<dbReference type="Gene3D" id="1.20.910.10">
    <property type="entry name" value="Heme oxygenase-like"/>
    <property type="match status" value="1"/>
</dbReference>
<keyword evidence="3" id="KW-1185">Reference proteome</keyword>
<evidence type="ECO:0000259" key="1">
    <source>
        <dbReference type="Pfam" id="PF03070"/>
    </source>
</evidence>
<dbReference type="PANTHER" id="PTHR43198">
    <property type="entry name" value="BIFUNCTIONAL TH2 PROTEIN"/>
    <property type="match status" value="1"/>
</dbReference>
<accession>A0AAV3UIR2</accession>
<dbReference type="Pfam" id="PF03070">
    <property type="entry name" value="TENA_THI-4"/>
    <property type="match status" value="1"/>
</dbReference>
<dbReference type="CDD" id="cd19358">
    <property type="entry name" value="TenA_E_Spr0628-like"/>
    <property type="match status" value="1"/>
</dbReference>
<dbReference type="GO" id="GO:0005829">
    <property type="term" value="C:cytosol"/>
    <property type="evidence" value="ECO:0007669"/>
    <property type="project" value="TreeGrafter"/>
</dbReference>
<dbReference type="InterPro" id="IPR004305">
    <property type="entry name" value="Thiaminase-2/PQQC"/>
</dbReference>
<organism evidence="2 3">
    <name type="scientific">Haladaptatus pallidirubidus</name>
    <dbReference type="NCBI Taxonomy" id="1008152"/>
    <lineage>
        <taxon>Archaea</taxon>
        <taxon>Methanobacteriati</taxon>
        <taxon>Methanobacteriota</taxon>
        <taxon>Stenosarchaea group</taxon>
        <taxon>Halobacteria</taxon>
        <taxon>Halobacteriales</taxon>
        <taxon>Haladaptataceae</taxon>
        <taxon>Haladaptatus</taxon>
    </lineage>
</organism>
<reference evidence="2 3" key="1">
    <citation type="journal article" date="2019" name="Int. J. Syst. Evol. Microbiol.">
        <title>The Global Catalogue of Microorganisms (GCM) 10K type strain sequencing project: providing services to taxonomists for standard genome sequencing and annotation.</title>
        <authorList>
            <consortium name="The Broad Institute Genomics Platform"/>
            <consortium name="The Broad Institute Genome Sequencing Center for Infectious Disease"/>
            <person name="Wu L."/>
            <person name="Ma J."/>
        </authorList>
    </citation>
    <scope>NUCLEOTIDE SEQUENCE [LARGE SCALE GENOMIC DNA]</scope>
    <source>
        <strain evidence="2 3">JCM 17504</strain>
    </source>
</reference>
<comment type="caution">
    <text evidence="2">The sequence shown here is derived from an EMBL/GenBank/DDBJ whole genome shotgun (WGS) entry which is preliminary data.</text>
</comment>
<dbReference type="AlphaFoldDB" id="A0AAV3UIR2"/>
<dbReference type="SUPFAM" id="SSF48613">
    <property type="entry name" value="Heme oxygenase-like"/>
    <property type="match status" value="1"/>
</dbReference>
<dbReference type="PANTHER" id="PTHR43198:SF2">
    <property type="entry name" value="SI:CH1073-67J19.1-RELATED"/>
    <property type="match status" value="1"/>
</dbReference>
<feature type="domain" description="Thiaminase-2/PQQC" evidence="1">
    <location>
        <begin position="33"/>
        <end position="238"/>
    </location>
</feature>
<evidence type="ECO:0000313" key="2">
    <source>
        <dbReference type="EMBL" id="GAA5052431.1"/>
    </source>
</evidence>
<dbReference type="PIRSF" id="PIRSF003170">
    <property type="entry name" value="Pet18p"/>
    <property type="match status" value="1"/>
</dbReference>